<dbReference type="SUPFAM" id="SSF54427">
    <property type="entry name" value="NTF2-like"/>
    <property type="match status" value="1"/>
</dbReference>
<gene>
    <name evidence="2" type="ORF">CLOHYLEM_03931</name>
</gene>
<name>C0BVR8_9FIRM</name>
<reference evidence="2" key="2">
    <citation type="submission" date="2013-06" db="EMBL/GenBank/DDBJ databases">
        <title>Draft genome sequence of Clostridium hylemonae (DSM 15053).</title>
        <authorList>
            <person name="Sudarsanam P."/>
            <person name="Ley R."/>
            <person name="Guruge J."/>
            <person name="Turnbaugh P.J."/>
            <person name="Mahowald M."/>
            <person name="Liep D."/>
            <person name="Gordon J."/>
        </authorList>
    </citation>
    <scope>NUCLEOTIDE SEQUENCE</scope>
    <source>
        <strain evidence="2">DSM 15053</strain>
    </source>
</reference>
<accession>C0BVR8</accession>
<evidence type="ECO:0000256" key="1">
    <source>
        <dbReference type="SAM" id="SignalP"/>
    </source>
</evidence>
<evidence type="ECO:0008006" key="4">
    <source>
        <dbReference type="Google" id="ProtNLM"/>
    </source>
</evidence>
<dbReference type="AlphaFoldDB" id="C0BVR8"/>
<feature type="signal peptide" evidence="1">
    <location>
        <begin position="1"/>
        <end position="24"/>
    </location>
</feature>
<dbReference type="RefSeq" id="WP_006441259.1">
    <property type="nucleotide sequence ID" value="NZ_CP036524.1"/>
</dbReference>
<proteinExistence type="predicted"/>
<dbReference type="EMBL" id="ABYI02000001">
    <property type="protein sequence ID" value="EEG75955.1"/>
    <property type="molecule type" value="Genomic_DNA"/>
</dbReference>
<evidence type="ECO:0000313" key="2">
    <source>
        <dbReference type="EMBL" id="EEG75955.1"/>
    </source>
</evidence>
<reference evidence="2" key="1">
    <citation type="submission" date="2009-02" db="EMBL/GenBank/DDBJ databases">
        <authorList>
            <person name="Fulton L."/>
            <person name="Clifton S."/>
            <person name="Fulton B."/>
            <person name="Xu J."/>
            <person name="Minx P."/>
            <person name="Pepin K.H."/>
            <person name="Johnson M."/>
            <person name="Bhonagiri V."/>
            <person name="Nash W.E."/>
            <person name="Mardis E.R."/>
            <person name="Wilson R.K."/>
        </authorList>
    </citation>
    <scope>NUCLEOTIDE SEQUENCE [LARGE SCALE GENOMIC DNA]</scope>
    <source>
        <strain evidence="2">DSM 15053</strain>
    </source>
</reference>
<dbReference type="HOGENOM" id="CLU_1632485_0_0_9"/>
<dbReference type="Gene3D" id="3.10.450.50">
    <property type="match status" value="1"/>
</dbReference>
<sequence>MSVKMKRLLAVILAACIVLSGCKAVQGEENLYETPEDTVSQIESALNDKDEKALIACFDKNVQKVLSGGTKVVSSLLGVDTEGVFEIVAGLYGMSESEIQCADYELTVMDVVYDGDKNCVVYVHGKAVNSTGETAEGDFEMPLKLQKEQWKIKVTLKDLGLE</sequence>
<keyword evidence="3" id="KW-1185">Reference proteome</keyword>
<dbReference type="Proteomes" id="UP000004893">
    <property type="component" value="Unassembled WGS sequence"/>
</dbReference>
<protein>
    <recommendedName>
        <fullName evidence="4">DUF4878 domain-containing protein</fullName>
    </recommendedName>
</protein>
<dbReference type="InterPro" id="IPR032710">
    <property type="entry name" value="NTF2-like_dom_sf"/>
</dbReference>
<dbReference type="OrthoDB" id="2085400at2"/>
<dbReference type="STRING" id="553973.CLOHYLEM_03931"/>
<keyword evidence="1" id="KW-0732">Signal</keyword>
<organism evidence="2 3">
    <name type="scientific">[Clostridium] hylemonae DSM 15053</name>
    <dbReference type="NCBI Taxonomy" id="553973"/>
    <lineage>
        <taxon>Bacteria</taxon>
        <taxon>Bacillati</taxon>
        <taxon>Bacillota</taxon>
        <taxon>Clostridia</taxon>
        <taxon>Lachnospirales</taxon>
        <taxon>Lachnospiraceae</taxon>
    </lineage>
</organism>
<dbReference type="PROSITE" id="PS51257">
    <property type="entry name" value="PROKAR_LIPOPROTEIN"/>
    <property type="match status" value="1"/>
</dbReference>
<comment type="caution">
    <text evidence="2">The sequence shown here is derived from an EMBL/GenBank/DDBJ whole genome shotgun (WGS) entry which is preliminary data.</text>
</comment>
<evidence type="ECO:0000313" key="3">
    <source>
        <dbReference type="Proteomes" id="UP000004893"/>
    </source>
</evidence>
<feature type="chain" id="PRO_5038922254" description="DUF4878 domain-containing protein" evidence="1">
    <location>
        <begin position="25"/>
        <end position="162"/>
    </location>
</feature>